<keyword evidence="1" id="KW-1133">Transmembrane helix</keyword>
<evidence type="ECO:0000256" key="1">
    <source>
        <dbReference type="SAM" id="Phobius"/>
    </source>
</evidence>
<accession>A0ABR1N2Q2</accession>
<reference evidence="2 3" key="1">
    <citation type="submission" date="2024-04" db="EMBL/GenBank/DDBJ databases">
        <title>Phyllosticta paracitricarpa is synonymous to the EU quarantine fungus P. citricarpa based on phylogenomic analyses.</title>
        <authorList>
            <consortium name="Lawrence Berkeley National Laboratory"/>
            <person name="Van ingen-buijs V.A."/>
            <person name="Van westerhoven A.C."/>
            <person name="Haridas S."/>
            <person name="Skiadas P."/>
            <person name="Martin F."/>
            <person name="Groenewald J.Z."/>
            <person name="Crous P.W."/>
            <person name="Seidl M.F."/>
        </authorList>
    </citation>
    <scope>NUCLEOTIDE SEQUENCE [LARGE SCALE GENOMIC DNA]</scope>
    <source>
        <strain evidence="2 3">CBS 141358</strain>
    </source>
</reference>
<gene>
    <name evidence="2" type="ORF">JOL62DRAFT_176869</name>
</gene>
<dbReference type="Proteomes" id="UP001367316">
    <property type="component" value="Unassembled WGS sequence"/>
</dbReference>
<keyword evidence="3" id="KW-1185">Reference proteome</keyword>
<name>A0ABR1N2Q2_9PEZI</name>
<organism evidence="2 3">
    <name type="scientific">Phyllosticta paracitricarpa</name>
    <dbReference type="NCBI Taxonomy" id="2016321"/>
    <lineage>
        <taxon>Eukaryota</taxon>
        <taxon>Fungi</taxon>
        <taxon>Dikarya</taxon>
        <taxon>Ascomycota</taxon>
        <taxon>Pezizomycotina</taxon>
        <taxon>Dothideomycetes</taxon>
        <taxon>Dothideomycetes incertae sedis</taxon>
        <taxon>Botryosphaeriales</taxon>
        <taxon>Phyllostictaceae</taxon>
        <taxon>Phyllosticta</taxon>
    </lineage>
</organism>
<evidence type="ECO:0000313" key="2">
    <source>
        <dbReference type="EMBL" id="KAK7609498.1"/>
    </source>
</evidence>
<sequence>MYVSSRLTPTDGLTGAFLSLACLLACFNCLRLVAFPHGLDAIKHVSWTMTLPPLAFLVFRRAISSHLFKRRDRHGSRSSLASPY</sequence>
<proteinExistence type="predicted"/>
<protein>
    <submittedName>
        <fullName evidence="2">Uncharacterized protein</fullName>
    </submittedName>
</protein>
<feature type="transmembrane region" description="Helical" evidence="1">
    <location>
        <begin position="45"/>
        <end position="63"/>
    </location>
</feature>
<dbReference type="EMBL" id="JBBPBF010000023">
    <property type="protein sequence ID" value="KAK7609498.1"/>
    <property type="molecule type" value="Genomic_DNA"/>
</dbReference>
<keyword evidence="1" id="KW-0472">Membrane</keyword>
<comment type="caution">
    <text evidence="2">The sequence shown here is derived from an EMBL/GenBank/DDBJ whole genome shotgun (WGS) entry which is preliminary data.</text>
</comment>
<dbReference type="PROSITE" id="PS51257">
    <property type="entry name" value="PROKAR_LIPOPROTEIN"/>
    <property type="match status" value="1"/>
</dbReference>
<feature type="transmembrane region" description="Helical" evidence="1">
    <location>
        <begin position="12"/>
        <end position="33"/>
    </location>
</feature>
<keyword evidence="1" id="KW-0812">Transmembrane</keyword>
<evidence type="ECO:0000313" key="3">
    <source>
        <dbReference type="Proteomes" id="UP001367316"/>
    </source>
</evidence>